<dbReference type="EMBL" id="MU004234">
    <property type="protein sequence ID" value="KAF2670493.1"/>
    <property type="molecule type" value="Genomic_DNA"/>
</dbReference>
<keyword evidence="3" id="KW-0288">FMN</keyword>
<sequence length="428" mass="47126">MSQYQTHNELTTHEDKTKGNPENNKYYNAPAKGISYFTPAQFPPAGTLLEAADGQPKPKLFTPLEIRGMTMQNRIMLSPLCQYSAEDGHYTPWHITHLGGILQRGPGLTTVEATAVMENGRITPQDNGLWKDSQIGPLSQIVEFAHSQGQKIMIQLAHAGRKASTVAPWISGGMLATEDIDGWPDSVWAPSAIPFSDTYPKPLAMSKAQIEEFKSAWGASVKRALKVGFDCIEIHVAHGYLLHEFLSGVSNTRTDEYGGSFENRTRIVLETVKITRDIIPKDMPLFLRISATDWLEENENKELVEKSWKVEDTVKLAKILAESGVDVLDVSSGGNHEEQHIHAKPAYQAPFALAVKKEVGDKMLVGTVGSLDNAKLAEKQLQQGLDIATVGRGFQKNPGLVFAWADELGVKVRMPNQIAWGFAGRGKK</sequence>
<comment type="cofactor">
    <cofactor evidence="1">
        <name>FMN</name>
        <dbReference type="ChEBI" id="CHEBI:58210"/>
    </cofactor>
</comment>
<evidence type="ECO:0000256" key="4">
    <source>
        <dbReference type="ARBA" id="ARBA00022857"/>
    </source>
</evidence>
<keyword evidence="4" id="KW-0521">NADP</keyword>
<dbReference type="InterPro" id="IPR013785">
    <property type="entry name" value="Aldolase_TIM"/>
</dbReference>
<dbReference type="SUPFAM" id="SSF51395">
    <property type="entry name" value="FMN-linked oxidoreductases"/>
    <property type="match status" value="1"/>
</dbReference>
<gene>
    <name evidence="8" type="ORF">BT63DRAFT_400788</name>
</gene>
<evidence type="ECO:0000256" key="2">
    <source>
        <dbReference type="ARBA" id="ARBA00022630"/>
    </source>
</evidence>
<evidence type="ECO:0000256" key="1">
    <source>
        <dbReference type="ARBA" id="ARBA00001917"/>
    </source>
</evidence>
<feature type="compositionally biased region" description="Basic and acidic residues" evidence="6">
    <location>
        <begin position="10"/>
        <end position="19"/>
    </location>
</feature>
<dbReference type="GO" id="GO:0050661">
    <property type="term" value="F:NADP binding"/>
    <property type="evidence" value="ECO:0007669"/>
    <property type="project" value="InterPro"/>
</dbReference>
<reference evidence="8" key="1">
    <citation type="journal article" date="2020" name="Stud. Mycol.">
        <title>101 Dothideomycetes genomes: a test case for predicting lifestyles and emergence of pathogens.</title>
        <authorList>
            <person name="Haridas S."/>
            <person name="Albert R."/>
            <person name="Binder M."/>
            <person name="Bloem J."/>
            <person name="Labutti K."/>
            <person name="Salamov A."/>
            <person name="Andreopoulos B."/>
            <person name="Baker S."/>
            <person name="Barry K."/>
            <person name="Bills G."/>
            <person name="Bluhm B."/>
            <person name="Cannon C."/>
            <person name="Castanera R."/>
            <person name="Culley D."/>
            <person name="Daum C."/>
            <person name="Ezra D."/>
            <person name="Gonzalez J."/>
            <person name="Henrissat B."/>
            <person name="Kuo A."/>
            <person name="Liang C."/>
            <person name="Lipzen A."/>
            <person name="Lutzoni F."/>
            <person name="Magnuson J."/>
            <person name="Mondo S."/>
            <person name="Nolan M."/>
            <person name="Ohm R."/>
            <person name="Pangilinan J."/>
            <person name="Park H.-J."/>
            <person name="Ramirez L."/>
            <person name="Alfaro M."/>
            <person name="Sun H."/>
            <person name="Tritt A."/>
            <person name="Yoshinaga Y."/>
            <person name="Zwiers L.-H."/>
            <person name="Turgeon B."/>
            <person name="Goodwin S."/>
            <person name="Spatafora J."/>
            <person name="Crous P."/>
            <person name="Grigoriev I."/>
        </authorList>
    </citation>
    <scope>NUCLEOTIDE SEQUENCE</scope>
    <source>
        <strain evidence="8">CBS 115976</strain>
    </source>
</reference>
<dbReference type="OrthoDB" id="72788at2759"/>
<dbReference type="Pfam" id="PF00724">
    <property type="entry name" value="Oxidored_FMN"/>
    <property type="match status" value="1"/>
</dbReference>
<accession>A0A6A6UGD5</accession>
<dbReference type="PANTHER" id="PTHR43303:SF4">
    <property type="entry name" value="NADPH DEHYDROGENASE C23G7.10C-RELATED"/>
    <property type="match status" value="1"/>
</dbReference>
<dbReference type="AlphaFoldDB" id="A0A6A6UGD5"/>
<dbReference type="GO" id="GO:0003959">
    <property type="term" value="F:NADPH dehydrogenase activity"/>
    <property type="evidence" value="ECO:0007669"/>
    <property type="project" value="InterPro"/>
</dbReference>
<dbReference type="Gene3D" id="3.20.20.70">
    <property type="entry name" value="Aldolase class I"/>
    <property type="match status" value="1"/>
</dbReference>
<evidence type="ECO:0000256" key="3">
    <source>
        <dbReference type="ARBA" id="ARBA00022643"/>
    </source>
</evidence>
<keyword evidence="9" id="KW-1185">Reference proteome</keyword>
<evidence type="ECO:0000313" key="9">
    <source>
        <dbReference type="Proteomes" id="UP000799302"/>
    </source>
</evidence>
<dbReference type="CDD" id="cd02932">
    <property type="entry name" value="OYE_YqiM_FMN"/>
    <property type="match status" value="1"/>
</dbReference>
<keyword evidence="5" id="KW-0560">Oxidoreductase</keyword>
<evidence type="ECO:0000256" key="5">
    <source>
        <dbReference type="ARBA" id="ARBA00023002"/>
    </source>
</evidence>
<organism evidence="8 9">
    <name type="scientific">Microthyrium microscopicum</name>
    <dbReference type="NCBI Taxonomy" id="703497"/>
    <lineage>
        <taxon>Eukaryota</taxon>
        <taxon>Fungi</taxon>
        <taxon>Dikarya</taxon>
        <taxon>Ascomycota</taxon>
        <taxon>Pezizomycotina</taxon>
        <taxon>Dothideomycetes</taxon>
        <taxon>Dothideomycetes incertae sedis</taxon>
        <taxon>Microthyriales</taxon>
        <taxon>Microthyriaceae</taxon>
        <taxon>Microthyrium</taxon>
    </lineage>
</organism>
<keyword evidence="2" id="KW-0285">Flavoprotein</keyword>
<dbReference type="PANTHER" id="PTHR43303">
    <property type="entry name" value="NADPH DEHYDROGENASE C23G7.10C-RELATED"/>
    <property type="match status" value="1"/>
</dbReference>
<evidence type="ECO:0000256" key="6">
    <source>
        <dbReference type="SAM" id="MobiDB-lite"/>
    </source>
</evidence>
<name>A0A6A6UGD5_9PEZI</name>
<proteinExistence type="predicted"/>
<dbReference type="InterPro" id="IPR001155">
    <property type="entry name" value="OxRdtase_FMN_N"/>
</dbReference>
<evidence type="ECO:0000313" key="8">
    <source>
        <dbReference type="EMBL" id="KAF2670493.1"/>
    </source>
</evidence>
<dbReference type="InterPro" id="IPR044152">
    <property type="entry name" value="YqjM-like"/>
</dbReference>
<protein>
    <submittedName>
        <fullName evidence="8">NADH:flavin oxidoreductase/NADH oxidase</fullName>
    </submittedName>
</protein>
<evidence type="ECO:0000259" key="7">
    <source>
        <dbReference type="Pfam" id="PF00724"/>
    </source>
</evidence>
<dbReference type="Proteomes" id="UP000799302">
    <property type="component" value="Unassembled WGS sequence"/>
</dbReference>
<dbReference type="GO" id="GO:0010181">
    <property type="term" value="F:FMN binding"/>
    <property type="evidence" value="ECO:0007669"/>
    <property type="project" value="InterPro"/>
</dbReference>
<feature type="region of interest" description="Disordered" evidence="6">
    <location>
        <begin position="1"/>
        <end position="25"/>
    </location>
</feature>
<feature type="domain" description="NADH:flavin oxidoreductase/NADH oxidase N-terminal" evidence="7">
    <location>
        <begin position="59"/>
        <end position="403"/>
    </location>
</feature>